<feature type="domain" description="WYL" evidence="2">
    <location>
        <begin position="149"/>
        <end position="214"/>
    </location>
</feature>
<dbReference type="AlphaFoldDB" id="A0A543FP87"/>
<dbReference type="InterPro" id="IPR051534">
    <property type="entry name" value="CBASS_pafABC_assoc_protein"/>
</dbReference>
<dbReference type="InterPro" id="IPR036388">
    <property type="entry name" value="WH-like_DNA-bd_sf"/>
</dbReference>
<gene>
    <name evidence="3" type="ORF">FB388_7091</name>
</gene>
<evidence type="ECO:0000259" key="1">
    <source>
        <dbReference type="Pfam" id="PF08279"/>
    </source>
</evidence>
<name>A0A543FP87_9PSEU</name>
<dbReference type="InterPro" id="IPR013196">
    <property type="entry name" value="HTH_11"/>
</dbReference>
<dbReference type="Gene3D" id="1.10.10.10">
    <property type="entry name" value="Winged helix-like DNA-binding domain superfamily/Winged helix DNA-binding domain"/>
    <property type="match status" value="1"/>
</dbReference>
<dbReference type="Pfam" id="PF13280">
    <property type="entry name" value="WYL"/>
    <property type="match status" value="1"/>
</dbReference>
<reference evidence="3 4" key="1">
    <citation type="submission" date="2019-06" db="EMBL/GenBank/DDBJ databases">
        <title>Sequencing the genomes of 1000 actinobacteria strains.</title>
        <authorList>
            <person name="Klenk H.-P."/>
        </authorList>
    </citation>
    <scope>NUCLEOTIDE SEQUENCE [LARGE SCALE GENOMIC DNA]</scope>
    <source>
        <strain evidence="3 4">DSM 45511</strain>
    </source>
</reference>
<dbReference type="Proteomes" id="UP000319818">
    <property type="component" value="Unassembled WGS sequence"/>
</dbReference>
<comment type="caution">
    <text evidence="3">The sequence shown here is derived from an EMBL/GenBank/DDBJ whole genome shotgun (WGS) entry which is preliminary data.</text>
</comment>
<feature type="domain" description="Helix-turn-helix type 11" evidence="1">
    <location>
        <begin position="16"/>
        <end position="72"/>
    </location>
</feature>
<sequence length="242" mass="26262">MSPFLGILELVNRTERLYAITEELRAAGPTGRTGTWLARRLEVSTRTIKRDIEALLQAGVPLWAQAGPGGGYVLDAARTLPPLNFTGAEAAAIAVALATLPALPFAADGRTALSKVLAAMPTAELERAEEIANRLWLRAPEPPPRPAVARALDEAVRTRRVIVLHYEGRAGELVERAVEPAALAATGGHWYLLAWCRLRTAPRWFRTDRIRDAHLTTEQAPEHDAATLFGVPPADAGPVRLR</sequence>
<accession>A0A543FP87</accession>
<dbReference type="InterPro" id="IPR026881">
    <property type="entry name" value="WYL_dom"/>
</dbReference>
<dbReference type="PANTHER" id="PTHR34580:SF3">
    <property type="entry name" value="PROTEIN PAFB"/>
    <property type="match status" value="1"/>
</dbReference>
<keyword evidence="4" id="KW-1185">Reference proteome</keyword>
<dbReference type="Pfam" id="PF08279">
    <property type="entry name" value="HTH_11"/>
    <property type="match status" value="1"/>
</dbReference>
<dbReference type="PROSITE" id="PS52050">
    <property type="entry name" value="WYL"/>
    <property type="match status" value="1"/>
</dbReference>
<dbReference type="InterPro" id="IPR036390">
    <property type="entry name" value="WH_DNA-bd_sf"/>
</dbReference>
<organism evidence="3 4">
    <name type="scientific">Pseudonocardia cypriaca</name>
    <dbReference type="NCBI Taxonomy" id="882449"/>
    <lineage>
        <taxon>Bacteria</taxon>
        <taxon>Bacillati</taxon>
        <taxon>Actinomycetota</taxon>
        <taxon>Actinomycetes</taxon>
        <taxon>Pseudonocardiales</taxon>
        <taxon>Pseudonocardiaceae</taxon>
        <taxon>Pseudonocardia</taxon>
    </lineage>
</organism>
<evidence type="ECO:0000313" key="4">
    <source>
        <dbReference type="Proteomes" id="UP000319818"/>
    </source>
</evidence>
<dbReference type="SUPFAM" id="SSF46785">
    <property type="entry name" value="Winged helix' DNA-binding domain"/>
    <property type="match status" value="1"/>
</dbReference>
<evidence type="ECO:0000259" key="2">
    <source>
        <dbReference type="Pfam" id="PF13280"/>
    </source>
</evidence>
<proteinExistence type="predicted"/>
<protein>
    <submittedName>
        <fullName evidence="3">HTH domain-containing protein</fullName>
    </submittedName>
</protein>
<dbReference type="EMBL" id="VFPH01000003">
    <property type="protein sequence ID" value="TQM35652.1"/>
    <property type="molecule type" value="Genomic_DNA"/>
</dbReference>
<dbReference type="PANTHER" id="PTHR34580">
    <property type="match status" value="1"/>
</dbReference>
<evidence type="ECO:0000313" key="3">
    <source>
        <dbReference type="EMBL" id="TQM35652.1"/>
    </source>
</evidence>